<protein>
    <submittedName>
        <fullName evidence="9">AP-3 complex subunit delta</fullName>
    </submittedName>
</protein>
<comment type="caution">
    <text evidence="9">The sequence shown here is derived from an EMBL/GenBank/DDBJ whole genome shotgun (WGS) entry which is preliminary data.</text>
</comment>
<feature type="region of interest" description="Disordered" evidence="7">
    <location>
        <begin position="825"/>
        <end position="938"/>
    </location>
</feature>
<dbReference type="InterPro" id="IPR002553">
    <property type="entry name" value="Clathrin/coatomer_adapt-like_N"/>
</dbReference>
<evidence type="ECO:0000256" key="1">
    <source>
        <dbReference type="ARBA" id="ARBA00004308"/>
    </source>
</evidence>
<evidence type="ECO:0000313" key="9">
    <source>
        <dbReference type="EMBL" id="OAY85794.1"/>
    </source>
</evidence>
<evidence type="ECO:0000256" key="6">
    <source>
        <dbReference type="ARBA" id="ARBA00023136"/>
    </source>
</evidence>
<dbReference type="InterPro" id="IPR011989">
    <property type="entry name" value="ARM-like"/>
</dbReference>
<dbReference type="GO" id="GO:0006623">
    <property type="term" value="P:protein targeting to vacuole"/>
    <property type="evidence" value="ECO:0007669"/>
    <property type="project" value="TreeGrafter"/>
</dbReference>
<dbReference type="STRING" id="4615.A0A199W906"/>
<reference evidence="9 10" key="1">
    <citation type="journal article" date="2016" name="DNA Res.">
        <title>The draft genome of MD-2 pineapple using hybrid error correction of long reads.</title>
        <authorList>
            <person name="Redwan R.M."/>
            <person name="Saidin A."/>
            <person name="Kumar S.V."/>
        </authorList>
    </citation>
    <scope>NUCLEOTIDE SEQUENCE [LARGE SCALE GENOMIC DNA]</scope>
    <source>
        <strain evidence="10">cv. MD2</strain>
        <tissue evidence="9">Leaf</tissue>
    </source>
</reference>
<proteinExistence type="inferred from homology"/>
<accession>A0A199W906</accession>
<organism evidence="9 10">
    <name type="scientific">Ananas comosus</name>
    <name type="common">Pineapple</name>
    <name type="synonym">Ananas ananas</name>
    <dbReference type="NCBI Taxonomy" id="4615"/>
    <lineage>
        <taxon>Eukaryota</taxon>
        <taxon>Viridiplantae</taxon>
        <taxon>Streptophyta</taxon>
        <taxon>Embryophyta</taxon>
        <taxon>Tracheophyta</taxon>
        <taxon>Spermatophyta</taxon>
        <taxon>Magnoliopsida</taxon>
        <taxon>Liliopsida</taxon>
        <taxon>Poales</taxon>
        <taxon>Bromeliaceae</taxon>
        <taxon>Bromelioideae</taxon>
        <taxon>Ananas</taxon>
    </lineage>
</organism>
<feature type="region of interest" description="Disordered" evidence="7">
    <location>
        <begin position="199"/>
        <end position="225"/>
    </location>
</feature>
<dbReference type="SUPFAM" id="SSF48371">
    <property type="entry name" value="ARM repeat"/>
    <property type="match status" value="1"/>
</dbReference>
<keyword evidence="6" id="KW-0472">Membrane</keyword>
<sequence>MATSSSSSASSPSPSLVDSLFQRSLDDVIKSIRSDPAGESAALSRALADIRREIRSPDPSTKSLALQKLTYLASLHSFPSFSPIPSSSSSSSIAAFPALELLASPSLAFKRAAYLFACLHLHPSGTDLLPLATHQLHKDLTNLSPPSLPSLPLHFLSSPPPPRPRRPPRPRPPPPPLPPLLPLRPKSIAAACRLLSLNPSTVPSSSSPSSTASPPPPTTPRPLRRRRRLLRALRPARRPAPYLPLAPDFYRILATSRNNWVLIKVLKIFSRLAPLEPRLPARIADPVCQLLRGSTAKSLVLECVRTVLSSLSAVDDAVKLAIEKTREFLAADDDPNLRYFGLQCLAMLGPEYSWAVEESREAVVRSLTDSDPNIRREALRLMMRTVVESSAVEVSSLLISQALKSDPEFANEILGSVLATCGRNIYELIADFDWYVSLLGEMARNPHCNHGAEIERQLMDIGLRVRDARPELVRVARDLLIDPALLGNHFLCRILSAAAWISGEYVEFSKNPVEMVEALLQPRTSLLPASMRAVYVQAVLKVLSFCCNSYIEQLESTSSSLSIGSLTTGEELKDELSSIERKDPFSHESILYMINLIETAVGPLAQCDEVEVQERARNVLGFIRVVRDIRDWKSGEEGLDCDSRIGEIVKLLHNVFSEELGPVSASAQKRVSLPEDLILNENLADLASFVSDDDTTSSTSITFYPPRRRTKETKEEPATLGGSTSLLAEHRKRHGLYYLPSEKNENELNDYPHANDPLLPVRYDGSSEEVVKLSEQSFVVRKTKNSKPRPKVVKLDEDESVLTSIVTTKKESVDDPLSGAIRDVLLGKEGKPSSSQKKFSDRSSRGMQKDDSESTSQPNENLELCDREHGSSSSRKSRHRSHNKERDRGPGKNEEKGEKSHRSSTRSSHHHGRHKHRQRADAPLAVVPQAPVIQDFLL</sequence>
<feature type="compositionally biased region" description="Low complexity" evidence="7">
    <location>
        <begin position="199"/>
        <end position="212"/>
    </location>
</feature>
<keyword evidence="3" id="KW-0813">Transport</keyword>
<feature type="domain" description="Clathrin/coatomer adaptor adaptin-like N-terminal" evidence="8">
    <location>
        <begin position="237"/>
        <end position="624"/>
    </location>
</feature>
<dbReference type="EMBL" id="LSRQ01000045">
    <property type="protein sequence ID" value="OAY85794.1"/>
    <property type="molecule type" value="Genomic_DNA"/>
</dbReference>
<evidence type="ECO:0000256" key="4">
    <source>
        <dbReference type="ARBA" id="ARBA00022737"/>
    </source>
</evidence>
<evidence type="ECO:0000313" key="10">
    <source>
        <dbReference type="Proteomes" id="UP000092600"/>
    </source>
</evidence>
<keyword evidence="4" id="KW-0677">Repeat</keyword>
<evidence type="ECO:0000259" key="8">
    <source>
        <dbReference type="Pfam" id="PF01602"/>
    </source>
</evidence>
<dbReference type="Proteomes" id="UP000092600">
    <property type="component" value="Unassembled WGS sequence"/>
</dbReference>
<gene>
    <name evidence="9" type="ORF">ACMD2_25946</name>
</gene>
<feature type="compositionally biased region" description="Basic and acidic residues" evidence="7">
    <location>
        <begin position="884"/>
        <end position="901"/>
    </location>
</feature>
<evidence type="ECO:0000256" key="7">
    <source>
        <dbReference type="SAM" id="MobiDB-lite"/>
    </source>
</evidence>
<feature type="compositionally biased region" description="Basic and acidic residues" evidence="7">
    <location>
        <begin position="838"/>
        <end position="852"/>
    </location>
</feature>
<dbReference type="PANTHER" id="PTHR22781">
    <property type="entry name" value="DELTA ADAPTIN-RELATED"/>
    <property type="match status" value="1"/>
</dbReference>
<dbReference type="AlphaFoldDB" id="A0A199W906"/>
<dbReference type="PANTHER" id="PTHR22781:SF12">
    <property type="entry name" value="AP-3 COMPLEX SUBUNIT DELTA-1"/>
    <property type="match status" value="1"/>
</dbReference>
<dbReference type="GO" id="GO:0010008">
    <property type="term" value="C:endosome membrane"/>
    <property type="evidence" value="ECO:0007669"/>
    <property type="project" value="TreeGrafter"/>
</dbReference>
<evidence type="ECO:0000256" key="3">
    <source>
        <dbReference type="ARBA" id="ARBA00022448"/>
    </source>
</evidence>
<comment type="similarity">
    <text evidence="2">Belongs to the adaptor complexes large subunit family.</text>
</comment>
<dbReference type="InterPro" id="IPR016024">
    <property type="entry name" value="ARM-type_fold"/>
</dbReference>
<dbReference type="GO" id="GO:0006896">
    <property type="term" value="P:Golgi to vacuole transport"/>
    <property type="evidence" value="ECO:0007669"/>
    <property type="project" value="TreeGrafter"/>
</dbReference>
<feature type="compositionally biased region" description="Basic residues" evidence="7">
    <location>
        <begin position="902"/>
        <end position="918"/>
    </location>
</feature>
<dbReference type="GO" id="GO:0030123">
    <property type="term" value="C:AP-3 adaptor complex"/>
    <property type="evidence" value="ECO:0007669"/>
    <property type="project" value="InterPro"/>
</dbReference>
<keyword evidence="5" id="KW-0653">Protein transport</keyword>
<dbReference type="Gene3D" id="1.25.10.10">
    <property type="entry name" value="Leucine-rich Repeat Variant"/>
    <property type="match status" value="2"/>
</dbReference>
<comment type="subcellular location">
    <subcellularLocation>
        <location evidence="1">Endomembrane system</location>
    </subcellularLocation>
</comment>
<evidence type="ECO:0000256" key="2">
    <source>
        <dbReference type="ARBA" id="ARBA00006613"/>
    </source>
</evidence>
<dbReference type="Pfam" id="PF01602">
    <property type="entry name" value="Adaptin_N"/>
    <property type="match status" value="1"/>
</dbReference>
<dbReference type="InterPro" id="IPR017105">
    <property type="entry name" value="AP3_complex_dsu"/>
</dbReference>
<name>A0A199W906_ANACO</name>
<feature type="compositionally biased region" description="Pro residues" evidence="7">
    <location>
        <begin position="170"/>
        <end position="180"/>
    </location>
</feature>
<evidence type="ECO:0000256" key="5">
    <source>
        <dbReference type="ARBA" id="ARBA00022927"/>
    </source>
</evidence>
<feature type="region of interest" description="Disordered" evidence="7">
    <location>
        <begin position="151"/>
        <end position="180"/>
    </location>
</feature>